<proteinExistence type="predicted"/>
<protein>
    <submittedName>
        <fullName evidence="1">Uncharacterized protein</fullName>
    </submittedName>
</protein>
<comment type="caution">
    <text evidence="1">The sequence shown here is derived from an EMBL/GenBank/DDBJ whole genome shotgun (WGS) entry which is preliminary data.</text>
</comment>
<evidence type="ECO:0000313" key="1">
    <source>
        <dbReference type="EMBL" id="KAH1129452.1"/>
    </source>
</evidence>
<organism evidence="1 2">
    <name type="scientific">Gossypium stocksii</name>
    <dbReference type="NCBI Taxonomy" id="47602"/>
    <lineage>
        <taxon>Eukaryota</taxon>
        <taxon>Viridiplantae</taxon>
        <taxon>Streptophyta</taxon>
        <taxon>Embryophyta</taxon>
        <taxon>Tracheophyta</taxon>
        <taxon>Spermatophyta</taxon>
        <taxon>Magnoliopsida</taxon>
        <taxon>eudicotyledons</taxon>
        <taxon>Gunneridae</taxon>
        <taxon>Pentapetalae</taxon>
        <taxon>rosids</taxon>
        <taxon>malvids</taxon>
        <taxon>Malvales</taxon>
        <taxon>Malvaceae</taxon>
        <taxon>Malvoideae</taxon>
        <taxon>Gossypium</taxon>
    </lineage>
</organism>
<gene>
    <name evidence="1" type="ORF">J1N35_000830</name>
</gene>
<reference evidence="1 2" key="1">
    <citation type="journal article" date="2021" name="Plant Biotechnol. J.">
        <title>Multi-omics assisted identification of the key and species-specific regulatory components of drought-tolerant mechanisms in Gossypium stocksii.</title>
        <authorList>
            <person name="Yu D."/>
            <person name="Ke L."/>
            <person name="Zhang D."/>
            <person name="Wu Y."/>
            <person name="Sun Y."/>
            <person name="Mei J."/>
            <person name="Sun J."/>
            <person name="Sun Y."/>
        </authorList>
    </citation>
    <scope>NUCLEOTIDE SEQUENCE [LARGE SCALE GENOMIC DNA]</scope>
    <source>
        <strain evidence="2">cv. E1</strain>
        <tissue evidence="1">Leaf</tissue>
    </source>
</reference>
<dbReference type="Proteomes" id="UP000828251">
    <property type="component" value="Unassembled WGS sequence"/>
</dbReference>
<keyword evidence="2" id="KW-1185">Reference proteome</keyword>
<name>A0A9D4AKH3_9ROSI</name>
<sequence>MHNIKLAFSPLSLSLSSAEKLTLCSDLLLVLICGVFRGGKRHAQESLLDKCNPNQLKWAGRVESSTAFCSITSNGEWLVCILHLHFSIQELRALLVIITLVVYQLIGAPTWP</sequence>
<dbReference type="AlphaFoldDB" id="A0A9D4AKH3"/>
<evidence type="ECO:0000313" key="2">
    <source>
        <dbReference type="Proteomes" id="UP000828251"/>
    </source>
</evidence>
<accession>A0A9D4AKH3</accession>
<dbReference type="EMBL" id="JAIQCV010000001">
    <property type="protein sequence ID" value="KAH1129452.1"/>
    <property type="molecule type" value="Genomic_DNA"/>
</dbReference>